<dbReference type="RefSeq" id="WP_241370831.1">
    <property type="nucleotide sequence ID" value="NZ_JAKZFC010000009.1"/>
</dbReference>
<dbReference type="Gene3D" id="3.40.630.30">
    <property type="match status" value="1"/>
</dbReference>
<gene>
    <name evidence="4" type="ORF">LZ480_17510</name>
</gene>
<dbReference type="Pfam" id="PF24698">
    <property type="entry name" value="DUF7662"/>
    <property type="match status" value="1"/>
</dbReference>
<evidence type="ECO:0000313" key="4">
    <source>
        <dbReference type="EMBL" id="MCH7323671.1"/>
    </source>
</evidence>
<protein>
    <submittedName>
        <fullName evidence="4">GNAT family N-acetyltransferase</fullName>
    </submittedName>
</protein>
<dbReference type="PANTHER" id="PTHR43877:SF2">
    <property type="entry name" value="AMINOALKYLPHOSPHONATE N-ACETYLTRANSFERASE-RELATED"/>
    <property type="match status" value="1"/>
</dbReference>
<keyword evidence="5" id="KW-1185">Reference proteome</keyword>
<reference evidence="4 5" key="1">
    <citation type="submission" date="2022-03" db="EMBL/GenBank/DDBJ databases">
        <authorList>
            <person name="Jo J.-H."/>
            <person name="Im W.-T."/>
        </authorList>
    </citation>
    <scope>NUCLEOTIDE SEQUENCE [LARGE SCALE GENOMIC DNA]</scope>
    <source>
        <strain evidence="4 5">MA9</strain>
    </source>
</reference>
<dbReference type="Proteomes" id="UP001316087">
    <property type="component" value="Unassembled WGS sequence"/>
</dbReference>
<dbReference type="InterPro" id="IPR000182">
    <property type="entry name" value="GNAT_dom"/>
</dbReference>
<dbReference type="CDD" id="cd04301">
    <property type="entry name" value="NAT_SF"/>
    <property type="match status" value="1"/>
</dbReference>
<keyword evidence="1" id="KW-0808">Transferase</keyword>
<dbReference type="Pfam" id="PF00583">
    <property type="entry name" value="Acetyltransf_1"/>
    <property type="match status" value="1"/>
</dbReference>
<dbReference type="PANTHER" id="PTHR43877">
    <property type="entry name" value="AMINOALKYLPHOSPHONATE N-ACETYLTRANSFERASE-RELATED-RELATED"/>
    <property type="match status" value="1"/>
</dbReference>
<dbReference type="EMBL" id="JAKZFC010000009">
    <property type="protein sequence ID" value="MCH7323671.1"/>
    <property type="molecule type" value="Genomic_DNA"/>
</dbReference>
<comment type="caution">
    <text evidence="4">The sequence shown here is derived from an EMBL/GenBank/DDBJ whole genome shotgun (WGS) entry which is preliminary data.</text>
</comment>
<feature type="domain" description="N-acetyltransferase" evidence="3">
    <location>
        <begin position="97"/>
        <end position="261"/>
    </location>
</feature>
<sequence>MKKMEKKYIPLAQFFETCTQGTFTLTYEEIQNIMGHELPNAAYLNVSWWKKTKAPSTHFFAWINCDYYVTNVTLGHSVTFSCAEQDVVSDDKPQSTYITRPIEANDARAYINLQEELFAQSPFGYYTPQERNLTVQQVRKTIADWRKDKTSTILICIYNGQFAGYTMLLGNTASRTKHIANVRIAIHNDFQQKGLATVLLKEAEKWARTNGISRLEASVTITNTIAHHLFDKLNYSKEGTRTQAIKIDEQFVDEVLYSKIF</sequence>
<dbReference type="InterPro" id="IPR056079">
    <property type="entry name" value="DUF7662"/>
</dbReference>
<dbReference type="SUPFAM" id="SSF55729">
    <property type="entry name" value="Acyl-CoA N-acyltransferases (Nat)"/>
    <property type="match status" value="1"/>
</dbReference>
<evidence type="ECO:0000313" key="5">
    <source>
        <dbReference type="Proteomes" id="UP001316087"/>
    </source>
</evidence>
<organism evidence="4 5">
    <name type="scientific">Solibacillus palustris</name>
    <dbReference type="NCBI Taxonomy" id="2908203"/>
    <lineage>
        <taxon>Bacteria</taxon>
        <taxon>Bacillati</taxon>
        <taxon>Bacillota</taxon>
        <taxon>Bacilli</taxon>
        <taxon>Bacillales</taxon>
        <taxon>Caryophanaceae</taxon>
        <taxon>Solibacillus</taxon>
    </lineage>
</organism>
<evidence type="ECO:0000259" key="3">
    <source>
        <dbReference type="PROSITE" id="PS51186"/>
    </source>
</evidence>
<accession>A0ABS9UH49</accession>
<dbReference type="PROSITE" id="PS51186">
    <property type="entry name" value="GNAT"/>
    <property type="match status" value="1"/>
</dbReference>
<evidence type="ECO:0000256" key="1">
    <source>
        <dbReference type="ARBA" id="ARBA00022679"/>
    </source>
</evidence>
<dbReference type="InterPro" id="IPR050832">
    <property type="entry name" value="Bact_Acetyltransf"/>
</dbReference>
<keyword evidence="2" id="KW-0012">Acyltransferase</keyword>
<name>A0ABS9UH49_9BACL</name>
<dbReference type="InterPro" id="IPR016181">
    <property type="entry name" value="Acyl_CoA_acyltransferase"/>
</dbReference>
<proteinExistence type="predicted"/>
<evidence type="ECO:0000256" key="2">
    <source>
        <dbReference type="ARBA" id="ARBA00023315"/>
    </source>
</evidence>